<keyword evidence="6" id="KW-1133">Transmembrane helix</keyword>
<name>A0ABN9WIY8_9DINO</name>
<evidence type="ECO:0000256" key="2">
    <source>
        <dbReference type="ARBA" id="ARBA00007647"/>
    </source>
</evidence>
<gene>
    <name evidence="8" type="ORF">PCOR1329_LOCUS67813</name>
</gene>
<sequence>MPLVPRLPSVALPFLCAWLIALSAGMVYALVLGRFGSLPLVRVAEHGHPASWVGVYAQAKSNLRDDRVLATLKVRGLIPVKVNGTITNIPVLSAVLVHKQFGVSTPLLALSLLAGDNQRRLGGGHPAPRRLTELRHAARASVHHVVYGSGETAQFYKPSGSLWYATLPSAEAAAWANRSAGPTTCISFDVVDANRTSVASITDCHRPFLLPMPNKPYDITFCYATPPSRLAVHQLPQSFVYHLGFGASQMVVYLRRSGRSHLMRLLSSFVSRGLVTILLVDDDAQSTDIVYDLRVVGFETPCGHFYQRMQQQVFINDCLNRFKGMSEFVVSLDFDEYLIPYSDIPSRMYGIAQASFANCTEADFEYYLWTMWKKPGSERQLLIEAQLRENHTHVGGIPGGLRKPIMRPERVVNGWVHYPLHCGTPPHMRACTTCAKPHTGPGAIATFAHIRLRPDVPGSSLVRDHFFDVQVDDVRAELCALMRESDMGCSPTDWSPA</sequence>
<evidence type="ECO:0008006" key="10">
    <source>
        <dbReference type="Google" id="ProtNLM"/>
    </source>
</evidence>
<keyword evidence="4" id="KW-0808">Transferase</keyword>
<dbReference type="Proteomes" id="UP001189429">
    <property type="component" value="Unassembled WGS sequence"/>
</dbReference>
<evidence type="ECO:0000256" key="6">
    <source>
        <dbReference type="ARBA" id="ARBA00022989"/>
    </source>
</evidence>
<comment type="caution">
    <text evidence="8">The sequence shown here is derived from an EMBL/GenBank/DDBJ whole genome shotgun (WGS) entry which is preliminary data.</text>
</comment>
<keyword evidence="7" id="KW-0472">Membrane</keyword>
<accession>A0ABN9WIY8</accession>
<evidence type="ECO:0000256" key="4">
    <source>
        <dbReference type="ARBA" id="ARBA00022679"/>
    </source>
</evidence>
<organism evidence="8 9">
    <name type="scientific">Prorocentrum cordatum</name>
    <dbReference type="NCBI Taxonomy" id="2364126"/>
    <lineage>
        <taxon>Eukaryota</taxon>
        <taxon>Sar</taxon>
        <taxon>Alveolata</taxon>
        <taxon>Dinophyceae</taxon>
        <taxon>Prorocentrales</taxon>
        <taxon>Prorocentraceae</taxon>
        <taxon>Prorocentrum</taxon>
    </lineage>
</organism>
<dbReference type="EMBL" id="CAUYUJ010018810">
    <property type="protein sequence ID" value="CAK0886481.1"/>
    <property type="molecule type" value="Genomic_DNA"/>
</dbReference>
<keyword evidence="9" id="KW-1185">Reference proteome</keyword>
<dbReference type="InterPro" id="IPR008166">
    <property type="entry name" value="Glyco_transf_92"/>
</dbReference>
<reference evidence="8" key="1">
    <citation type="submission" date="2023-10" db="EMBL/GenBank/DDBJ databases">
        <authorList>
            <person name="Chen Y."/>
            <person name="Shah S."/>
            <person name="Dougan E. K."/>
            <person name="Thang M."/>
            <person name="Chan C."/>
        </authorList>
    </citation>
    <scope>NUCLEOTIDE SEQUENCE [LARGE SCALE GENOMIC DNA]</scope>
</reference>
<dbReference type="Pfam" id="PF01697">
    <property type="entry name" value="Glyco_transf_92"/>
    <property type="match status" value="1"/>
</dbReference>
<evidence type="ECO:0000256" key="1">
    <source>
        <dbReference type="ARBA" id="ARBA00004167"/>
    </source>
</evidence>
<proteinExistence type="inferred from homology"/>
<comment type="subcellular location">
    <subcellularLocation>
        <location evidence="1">Membrane</location>
        <topology evidence="1">Single-pass membrane protein</topology>
    </subcellularLocation>
</comment>
<evidence type="ECO:0000256" key="7">
    <source>
        <dbReference type="ARBA" id="ARBA00023136"/>
    </source>
</evidence>
<comment type="similarity">
    <text evidence="2">Belongs to the glycosyltransferase 92 family.</text>
</comment>
<dbReference type="PANTHER" id="PTHR21461:SF69">
    <property type="entry name" value="GLYCOSYLTRANSFERASE FAMILY 92 PROTEIN"/>
    <property type="match status" value="1"/>
</dbReference>
<keyword evidence="5" id="KW-0812">Transmembrane</keyword>
<evidence type="ECO:0000313" key="8">
    <source>
        <dbReference type="EMBL" id="CAK0886481.1"/>
    </source>
</evidence>
<evidence type="ECO:0000256" key="3">
    <source>
        <dbReference type="ARBA" id="ARBA00022676"/>
    </source>
</evidence>
<protein>
    <recommendedName>
        <fullName evidence="10">Glycosyltransferase family 92 protein</fullName>
    </recommendedName>
</protein>
<evidence type="ECO:0000256" key="5">
    <source>
        <dbReference type="ARBA" id="ARBA00022692"/>
    </source>
</evidence>
<dbReference type="PANTHER" id="PTHR21461">
    <property type="entry name" value="GLYCOSYLTRANSFERASE FAMILY 92 PROTEIN"/>
    <property type="match status" value="1"/>
</dbReference>
<keyword evidence="3" id="KW-0328">Glycosyltransferase</keyword>
<evidence type="ECO:0000313" key="9">
    <source>
        <dbReference type="Proteomes" id="UP001189429"/>
    </source>
</evidence>